<evidence type="ECO:0000256" key="1">
    <source>
        <dbReference type="ARBA" id="ARBA00022553"/>
    </source>
</evidence>
<evidence type="ECO:0008006" key="8">
    <source>
        <dbReference type="Google" id="ProtNLM"/>
    </source>
</evidence>
<dbReference type="GO" id="GO:0032259">
    <property type="term" value="P:methylation"/>
    <property type="evidence" value="ECO:0007669"/>
    <property type="project" value="UniProtKB-KW"/>
</dbReference>
<keyword evidence="2" id="KW-0489">Methyltransferase</keyword>
<dbReference type="Pfam" id="PF05724">
    <property type="entry name" value="TPMT"/>
    <property type="match status" value="1"/>
</dbReference>
<dbReference type="Proteomes" id="UP000002668">
    <property type="component" value="Genome"/>
</dbReference>
<dbReference type="InParanoid" id="E5ADZ7"/>
<proteinExistence type="predicted"/>
<dbReference type="PANTHER" id="PTHR32183:SF6">
    <property type="entry name" value="CYSTEINE SULFINATE DESULFINASE_CYSTEINE DESULFURASE AND RELATED ENZYMES"/>
    <property type="match status" value="1"/>
</dbReference>
<name>E5ADZ7_LEPMJ</name>
<evidence type="ECO:0000256" key="5">
    <source>
        <dbReference type="SAM" id="MobiDB-lite"/>
    </source>
</evidence>
<evidence type="ECO:0000256" key="4">
    <source>
        <dbReference type="ARBA" id="ARBA00022691"/>
    </source>
</evidence>
<dbReference type="RefSeq" id="XP_003844915.1">
    <property type="nucleotide sequence ID" value="XM_003844867.1"/>
</dbReference>
<dbReference type="OrthoDB" id="276151at2759"/>
<evidence type="ECO:0000256" key="2">
    <source>
        <dbReference type="ARBA" id="ARBA00022603"/>
    </source>
</evidence>
<feature type="compositionally biased region" description="Pro residues" evidence="5">
    <location>
        <begin position="73"/>
        <end position="83"/>
    </location>
</feature>
<keyword evidence="7" id="KW-1185">Reference proteome</keyword>
<dbReference type="InterPro" id="IPR029063">
    <property type="entry name" value="SAM-dependent_MTases_sf"/>
</dbReference>
<dbReference type="GO" id="GO:0008757">
    <property type="term" value="F:S-adenosylmethionine-dependent methyltransferase activity"/>
    <property type="evidence" value="ECO:0007669"/>
    <property type="project" value="InterPro"/>
</dbReference>
<evidence type="ECO:0000256" key="3">
    <source>
        <dbReference type="ARBA" id="ARBA00022679"/>
    </source>
</evidence>
<dbReference type="SUPFAM" id="SSF53335">
    <property type="entry name" value="S-adenosyl-L-methionine-dependent methyltransferases"/>
    <property type="match status" value="1"/>
</dbReference>
<dbReference type="Gene3D" id="3.40.50.150">
    <property type="entry name" value="Vaccinia Virus protein VP39"/>
    <property type="match status" value="1"/>
</dbReference>
<dbReference type="PANTHER" id="PTHR32183">
    <property type="match status" value="1"/>
</dbReference>
<feature type="region of interest" description="Disordered" evidence="5">
    <location>
        <begin position="71"/>
        <end position="101"/>
    </location>
</feature>
<reference evidence="7" key="1">
    <citation type="journal article" date="2011" name="Nat. Commun.">
        <title>Effector diversification within compartments of the Leptosphaeria maculans genome affected by Repeat-Induced Point mutations.</title>
        <authorList>
            <person name="Rouxel T."/>
            <person name="Grandaubert J."/>
            <person name="Hane J.K."/>
            <person name="Hoede C."/>
            <person name="van de Wouw A.P."/>
            <person name="Couloux A."/>
            <person name="Dominguez V."/>
            <person name="Anthouard V."/>
            <person name="Bally P."/>
            <person name="Bourras S."/>
            <person name="Cozijnsen A.J."/>
            <person name="Ciuffetti L.M."/>
            <person name="Degrave A."/>
            <person name="Dilmaghani A."/>
            <person name="Duret L."/>
            <person name="Fudal I."/>
            <person name="Goodwin S.B."/>
            <person name="Gout L."/>
            <person name="Glaser N."/>
            <person name="Linglin J."/>
            <person name="Kema G.H.J."/>
            <person name="Lapalu N."/>
            <person name="Lawrence C.B."/>
            <person name="May K."/>
            <person name="Meyer M."/>
            <person name="Ollivier B."/>
            <person name="Poulain J."/>
            <person name="Schoch C.L."/>
            <person name="Simon A."/>
            <person name="Spatafora J.W."/>
            <person name="Stachowiak A."/>
            <person name="Turgeon B.G."/>
            <person name="Tyler B.M."/>
            <person name="Vincent D."/>
            <person name="Weissenbach J."/>
            <person name="Amselem J."/>
            <person name="Quesneville H."/>
            <person name="Oliver R.P."/>
            <person name="Wincker P."/>
            <person name="Balesdent M.-H."/>
            <person name="Howlett B.J."/>
        </authorList>
    </citation>
    <scope>NUCLEOTIDE SEQUENCE [LARGE SCALE GENOMIC DNA]</scope>
    <source>
        <strain evidence="7">JN3 / isolate v23.1.3 / race Av1-4-5-6-7-8</strain>
    </source>
</reference>
<accession>E5ADZ7</accession>
<evidence type="ECO:0000313" key="6">
    <source>
        <dbReference type="EMBL" id="CBY01436.1"/>
    </source>
</evidence>
<dbReference type="PROSITE" id="PS51585">
    <property type="entry name" value="SAM_MT_TPMT"/>
    <property type="match status" value="1"/>
</dbReference>
<dbReference type="OMA" id="RDFISVW"/>
<dbReference type="STRING" id="985895.E5ADZ7"/>
<sequence>MDPAKSPKAPIKAEDMEQASERMREIFNGANPDEHLDRWNSVWEKADCLPFDRASCNPAIIDLLLHRDRPCASPDPNPTPSAPSPNSTSLGYSALPPPIREDGKRRRALVPACGRGYDVALFAAHGYDAYGLEVSRHAADAARKWLENPGEGPLEGEYRIAQQEGKIKGGGWGKMTVLCGDFFDEEWTKEVDGWEEDGGGFDVIMDYTFLCVLPFELKPKWAKHQSSLLRRHDTKADPNSETRPNDGMLICIEFPTSKPLAQGGPPWALPPITYVELLKRPGEDITYNENGEVVATDRPEADDALVKIAHYTPRRTHEVAKVDGVVRDCVSIWRPKSDVAERQRWH</sequence>
<keyword evidence="1" id="KW-0597">Phosphoprotein</keyword>
<dbReference type="GeneID" id="13290450"/>
<organism evidence="6 7">
    <name type="scientific">Leptosphaeria maculans (strain JN3 / isolate v23.1.3 / race Av1-4-5-6-7-8)</name>
    <name type="common">Blackleg fungus</name>
    <name type="synonym">Phoma lingam</name>
    <dbReference type="NCBI Taxonomy" id="985895"/>
    <lineage>
        <taxon>Eukaryota</taxon>
        <taxon>Fungi</taxon>
        <taxon>Dikarya</taxon>
        <taxon>Ascomycota</taxon>
        <taxon>Pezizomycotina</taxon>
        <taxon>Dothideomycetes</taxon>
        <taxon>Pleosporomycetidae</taxon>
        <taxon>Pleosporales</taxon>
        <taxon>Pleosporineae</taxon>
        <taxon>Leptosphaeriaceae</taxon>
        <taxon>Plenodomus</taxon>
        <taxon>Plenodomus lingam/Leptosphaeria maculans species complex</taxon>
    </lineage>
</organism>
<feature type="region of interest" description="Disordered" evidence="5">
    <location>
        <begin position="1"/>
        <end position="32"/>
    </location>
</feature>
<keyword evidence="4" id="KW-0949">S-adenosyl-L-methionine</keyword>
<feature type="compositionally biased region" description="Basic and acidic residues" evidence="5">
    <location>
        <begin position="11"/>
        <end position="25"/>
    </location>
</feature>
<evidence type="ECO:0000313" key="7">
    <source>
        <dbReference type="Proteomes" id="UP000002668"/>
    </source>
</evidence>
<gene>
    <name evidence="6" type="ORF">LEMA_P002230.1</name>
</gene>
<dbReference type="InterPro" id="IPR008854">
    <property type="entry name" value="TPMT"/>
</dbReference>
<dbReference type="VEuPathDB" id="FungiDB:LEMA_P002230.1"/>
<dbReference type="HOGENOM" id="CLU_056435_7_0_1"/>
<dbReference type="EMBL" id="FP929139">
    <property type="protein sequence ID" value="CBY01436.1"/>
    <property type="molecule type" value="Genomic_DNA"/>
</dbReference>
<keyword evidence="3" id="KW-0808">Transferase</keyword>
<protein>
    <recommendedName>
        <fullName evidence="8">Thiol methyltransferase</fullName>
    </recommendedName>
</protein>
<dbReference type="AlphaFoldDB" id="E5ADZ7"/>
<dbReference type="eggNOG" id="ENOG502QS1V">
    <property type="taxonomic scope" value="Eukaryota"/>
</dbReference>